<dbReference type="NCBIfam" id="TIGR00364">
    <property type="entry name" value="7-cyano-7-deazaguanine synthase QueC"/>
    <property type="match status" value="1"/>
</dbReference>
<evidence type="ECO:0000256" key="5">
    <source>
        <dbReference type="ARBA" id="ARBA00022785"/>
    </source>
</evidence>
<reference evidence="11" key="2">
    <citation type="submission" date="2014-09" db="EMBL/GenBank/DDBJ databases">
        <title>Criblamydia sequanensis harbors a mega-plasmid encoding arsenite resistance.</title>
        <authorList>
            <person name="Bertelli C."/>
            <person name="Goesmann A."/>
            <person name="Greub G."/>
        </authorList>
    </citation>
    <scope>NUCLEOTIDE SEQUENCE [LARGE SCALE GENOMIC DNA]</scope>
    <source>
        <strain evidence="11">CRIB-18</strain>
    </source>
</reference>
<dbReference type="GO" id="GO:0046872">
    <property type="term" value="F:metal ion binding"/>
    <property type="evidence" value="ECO:0007669"/>
    <property type="project" value="UniProtKB-KW"/>
</dbReference>
<evidence type="ECO:0000256" key="6">
    <source>
        <dbReference type="ARBA" id="ARBA00022833"/>
    </source>
</evidence>
<comment type="catalytic activity">
    <reaction evidence="10">
        <text>7-carboxy-7-carbaguanine + NH4(+) + 2 ATP = 7-cyano-7-carbaguanine + 2 AMP + 2 diphosphate + 2 H(+)</text>
        <dbReference type="Rhea" id="RHEA:27982"/>
        <dbReference type="ChEBI" id="CHEBI:15378"/>
        <dbReference type="ChEBI" id="CHEBI:28938"/>
        <dbReference type="ChEBI" id="CHEBI:30616"/>
        <dbReference type="ChEBI" id="CHEBI:33019"/>
        <dbReference type="ChEBI" id="CHEBI:45075"/>
        <dbReference type="ChEBI" id="CHEBI:61036"/>
        <dbReference type="ChEBI" id="CHEBI:456215"/>
        <dbReference type="EC" id="6.3.4.20"/>
    </reaction>
</comment>
<comment type="similarity">
    <text evidence="8">Belongs to the QueC family.</text>
</comment>
<dbReference type="PIRSF" id="PIRSF006293">
    <property type="entry name" value="ExsB"/>
    <property type="match status" value="1"/>
</dbReference>
<dbReference type="GO" id="GO:0016874">
    <property type="term" value="F:ligase activity"/>
    <property type="evidence" value="ECO:0007669"/>
    <property type="project" value="UniProtKB-KW"/>
</dbReference>
<reference evidence="11" key="1">
    <citation type="submission" date="2013-12" db="EMBL/GenBank/DDBJ databases">
        <authorList>
            <person name="Linke B."/>
        </authorList>
    </citation>
    <scope>NUCLEOTIDE SEQUENCE [LARGE SCALE GENOMIC DNA]</scope>
    <source>
        <strain evidence="11">CRIB-18</strain>
    </source>
</reference>
<dbReference type="EC" id="6.3.4.20" evidence="9"/>
<dbReference type="GO" id="GO:0005524">
    <property type="term" value="F:ATP binding"/>
    <property type="evidence" value="ECO:0007669"/>
    <property type="project" value="UniProtKB-KW"/>
</dbReference>
<sequence>MAPKMKKKAVVIHSGGMDSSICLALAIEKHGRENVLSLSFFYNQRHTEEVNQAALISKDWKVDHIELPIDCLQEITESALIGKSQAIQHDKGKEANTLVVGRNGLMIRLASIHAHFLGAKEVYTGVIELDGKANGYRDCTREYVDLLEKILRMDFDDDSFEIKTPLVFLTKKETLEVAHQMGLLDYLLQNTITCYEGVKWAGCKKCPSCLLRNQGLKEFKKDHPEFQLPFSLD</sequence>
<protein>
    <recommendedName>
        <fullName evidence="9">7-cyano-7-deazaguanine synthase</fullName>
        <ecNumber evidence="9">6.3.4.20</ecNumber>
    </recommendedName>
</protein>
<dbReference type="Gene3D" id="3.40.50.620">
    <property type="entry name" value="HUPs"/>
    <property type="match status" value="1"/>
</dbReference>
<dbReference type="SUPFAM" id="SSF52402">
    <property type="entry name" value="Adenine nucleotide alpha hydrolases-like"/>
    <property type="match status" value="1"/>
</dbReference>
<keyword evidence="4" id="KW-0547">Nucleotide-binding</keyword>
<evidence type="ECO:0000256" key="9">
    <source>
        <dbReference type="ARBA" id="ARBA00039149"/>
    </source>
</evidence>
<accession>A0A090D1S4</accession>
<evidence type="ECO:0000256" key="8">
    <source>
        <dbReference type="ARBA" id="ARBA00037993"/>
    </source>
</evidence>
<dbReference type="STRING" id="1437425.CSEC_0885"/>
<keyword evidence="3" id="KW-0479">Metal-binding</keyword>
<keyword evidence="12" id="KW-1185">Reference proteome</keyword>
<dbReference type="GO" id="GO:0008616">
    <property type="term" value="P:tRNA queuosine(34) biosynthetic process"/>
    <property type="evidence" value="ECO:0007669"/>
    <property type="project" value="UniProtKB-KW"/>
</dbReference>
<name>A0A090D1S4_9BACT</name>
<dbReference type="InterPro" id="IPR014729">
    <property type="entry name" value="Rossmann-like_a/b/a_fold"/>
</dbReference>
<evidence type="ECO:0000313" key="11">
    <source>
        <dbReference type="EMBL" id="CDR33713.1"/>
    </source>
</evidence>
<evidence type="ECO:0000256" key="2">
    <source>
        <dbReference type="ARBA" id="ARBA00022598"/>
    </source>
</evidence>
<dbReference type="AlphaFoldDB" id="A0A090D1S4"/>
<evidence type="ECO:0000256" key="1">
    <source>
        <dbReference type="ARBA" id="ARBA00005061"/>
    </source>
</evidence>
<keyword evidence="5" id="KW-0671">Queuosine biosynthesis</keyword>
<evidence type="ECO:0000256" key="10">
    <source>
        <dbReference type="ARBA" id="ARBA00047890"/>
    </source>
</evidence>
<evidence type="ECO:0000313" key="12">
    <source>
        <dbReference type="Proteomes" id="UP000031552"/>
    </source>
</evidence>
<keyword evidence="7" id="KW-0067">ATP-binding</keyword>
<proteinExistence type="inferred from homology"/>
<comment type="pathway">
    <text evidence="1">Purine metabolism; 7-cyano-7-deazaguanine biosynthesis.</text>
</comment>
<comment type="caution">
    <text evidence="11">The sequence shown here is derived from an EMBL/GenBank/DDBJ whole genome shotgun (WGS) entry which is preliminary data.</text>
</comment>
<organism evidence="11 12">
    <name type="scientific">Candidatus Criblamydia sequanensis CRIB-18</name>
    <dbReference type="NCBI Taxonomy" id="1437425"/>
    <lineage>
        <taxon>Bacteria</taxon>
        <taxon>Pseudomonadati</taxon>
        <taxon>Chlamydiota</taxon>
        <taxon>Chlamydiia</taxon>
        <taxon>Parachlamydiales</taxon>
        <taxon>Candidatus Criblamydiaceae</taxon>
        <taxon>Candidatus Criblamydia</taxon>
    </lineage>
</organism>
<keyword evidence="6" id="KW-0862">Zinc</keyword>
<evidence type="ECO:0000256" key="3">
    <source>
        <dbReference type="ARBA" id="ARBA00022723"/>
    </source>
</evidence>
<evidence type="ECO:0000256" key="4">
    <source>
        <dbReference type="ARBA" id="ARBA00022741"/>
    </source>
</evidence>
<evidence type="ECO:0000256" key="7">
    <source>
        <dbReference type="ARBA" id="ARBA00022840"/>
    </source>
</evidence>
<dbReference type="Pfam" id="PF06508">
    <property type="entry name" value="QueC"/>
    <property type="match status" value="1"/>
</dbReference>
<keyword evidence="2 11" id="KW-0436">Ligase</keyword>
<dbReference type="eggNOG" id="COG0603">
    <property type="taxonomic scope" value="Bacteria"/>
</dbReference>
<dbReference type="EMBL" id="CCEJ010000003">
    <property type="protein sequence ID" value="CDR33713.1"/>
    <property type="molecule type" value="Genomic_DNA"/>
</dbReference>
<dbReference type="PANTHER" id="PTHR42914">
    <property type="entry name" value="7-CYANO-7-DEAZAGUANINE SYNTHASE"/>
    <property type="match status" value="1"/>
</dbReference>
<gene>
    <name evidence="11" type="primary">quec1</name>
    <name evidence="11" type="ORF">CSEC_0885</name>
</gene>
<dbReference type="InterPro" id="IPR018317">
    <property type="entry name" value="QueC"/>
</dbReference>
<dbReference type="PANTHER" id="PTHR42914:SF1">
    <property type="entry name" value="7-CYANO-7-DEAZAGUANINE SYNTHASE"/>
    <property type="match status" value="1"/>
</dbReference>
<dbReference type="Proteomes" id="UP000031552">
    <property type="component" value="Unassembled WGS sequence"/>
</dbReference>